<dbReference type="InterPro" id="IPR005881">
    <property type="entry name" value="Ser_O-AcTrfase"/>
</dbReference>
<keyword evidence="4" id="KW-0472">Membrane</keyword>
<name>A0A562Q5X3_9FLAO</name>
<dbReference type="AlphaFoldDB" id="A0A562Q5X3"/>
<keyword evidence="7" id="KW-1185">Reference proteome</keyword>
<dbReference type="GO" id="GO:0005737">
    <property type="term" value="C:cytoplasm"/>
    <property type="evidence" value="ECO:0007669"/>
    <property type="project" value="InterPro"/>
</dbReference>
<feature type="transmembrane region" description="Helical" evidence="4">
    <location>
        <begin position="20"/>
        <end position="37"/>
    </location>
</feature>
<comment type="similarity">
    <text evidence="3">Belongs to the transferase hexapeptide repeat family.</text>
</comment>
<comment type="catalytic activity">
    <reaction evidence="3">
        <text>L-serine + acetyl-CoA = O-acetyl-L-serine + CoA</text>
        <dbReference type="Rhea" id="RHEA:24560"/>
        <dbReference type="ChEBI" id="CHEBI:33384"/>
        <dbReference type="ChEBI" id="CHEBI:57287"/>
        <dbReference type="ChEBI" id="CHEBI:57288"/>
        <dbReference type="ChEBI" id="CHEBI:58340"/>
        <dbReference type="EC" id="2.3.1.30"/>
    </reaction>
</comment>
<dbReference type="InterPro" id="IPR011004">
    <property type="entry name" value="Trimer_LpxA-like_sf"/>
</dbReference>
<dbReference type="EMBL" id="VLKX01000001">
    <property type="protein sequence ID" value="TWI52151.1"/>
    <property type="molecule type" value="Genomic_DNA"/>
</dbReference>
<organism evidence="6 8">
    <name type="scientific">Flavobacterium glaciei</name>
    <dbReference type="NCBI Taxonomy" id="386300"/>
    <lineage>
        <taxon>Bacteria</taxon>
        <taxon>Pseudomonadati</taxon>
        <taxon>Bacteroidota</taxon>
        <taxon>Flavobacteriia</taxon>
        <taxon>Flavobacteriales</taxon>
        <taxon>Flavobacteriaceae</taxon>
        <taxon>Flavobacterium</taxon>
    </lineage>
</organism>
<keyword evidence="4" id="KW-0812">Transmembrane</keyword>
<reference evidence="5 7" key="2">
    <citation type="submission" date="2018-07" db="EMBL/GenBank/DDBJ databases">
        <title>Genomic Encyclopedia of Type Strains, Phase IV (KMG-IV): sequencing the most valuable type-strain genomes for metagenomic binning, comparative biology and taxonomic classification.</title>
        <authorList>
            <person name="Goeker M."/>
        </authorList>
    </citation>
    <scope>NUCLEOTIDE SEQUENCE [LARGE SCALE GENOMIC DNA]</scope>
    <source>
        <strain evidence="5 7">DSM 19728</strain>
    </source>
</reference>
<comment type="caution">
    <text evidence="6">The sequence shown here is derived from an EMBL/GenBank/DDBJ whole genome shotgun (WGS) entry which is preliminary data.</text>
</comment>
<dbReference type="CDD" id="cd03354">
    <property type="entry name" value="LbH_SAT"/>
    <property type="match status" value="1"/>
</dbReference>
<evidence type="ECO:0000256" key="3">
    <source>
        <dbReference type="PIRNR" id="PIRNR000441"/>
    </source>
</evidence>
<gene>
    <name evidence="5" type="ORF">DFR66_101294</name>
    <name evidence="6" type="ORF">IQ02_00290</name>
</gene>
<dbReference type="InterPro" id="IPR045304">
    <property type="entry name" value="LbH_SAT"/>
</dbReference>
<evidence type="ECO:0000313" key="5">
    <source>
        <dbReference type="EMBL" id="RDI58366.1"/>
    </source>
</evidence>
<evidence type="ECO:0000313" key="8">
    <source>
        <dbReference type="Proteomes" id="UP000321392"/>
    </source>
</evidence>
<dbReference type="EC" id="2.3.1.30" evidence="3"/>
<reference evidence="6" key="3">
    <citation type="submission" date="2019-07" db="EMBL/GenBank/DDBJ databases">
        <authorList>
            <person name="Whitman W."/>
            <person name="Huntemann M."/>
            <person name="Clum A."/>
            <person name="Pillay M."/>
            <person name="Palaniappan K."/>
            <person name="Varghese N."/>
            <person name="Mikhailova N."/>
            <person name="Stamatis D."/>
            <person name="Reddy T."/>
            <person name="Daum C."/>
            <person name="Shapiro N."/>
            <person name="Ivanova N."/>
            <person name="Kyrpides N."/>
            <person name="Woyke T."/>
        </authorList>
    </citation>
    <scope>NUCLEOTIDE SEQUENCE</scope>
    <source>
        <strain evidence="6">CGMCC 1.5380</strain>
    </source>
</reference>
<dbReference type="Proteomes" id="UP000254518">
    <property type="component" value="Unassembled WGS sequence"/>
</dbReference>
<keyword evidence="4" id="KW-1133">Transmembrane helix</keyword>
<evidence type="ECO:0000313" key="6">
    <source>
        <dbReference type="EMBL" id="TWI52151.1"/>
    </source>
</evidence>
<keyword evidence="2 3" id="KW-0012">Acyltransferase</keyword>
<protein>
    <recommendedName>
        <fullName evidence="3">Serine acetyltransferase</fullName>
        <ecNumber evidence="3">2.3.1.30</ecNumber>
    </recommendedName>
</protein>
<dbReference type="OrthoDB" id="9814490at2"/>
<proteinExistence type="inferred from homology"/>
<dbReference type="PIRSF" id="PIRSF000441">
    <property type="entry name" value="CysE"/>
    <property type="match status" value="1"/>
</dbReference>
<dbReference type="Proteomes" id="UP000321392">
    <property type="component" value="Unassembled WGS sequence"/>
</dbReference>
<evidence type="ECO:0000313" key="7">
    <source>
        <dbReference type="Proteomes" id="UP000254518"/>
    </source>
</evidence>
<dbReference type="EMBL" id="QQBA01000001">
    <property type="protein sequence ID" value="RDI58366.1"/>
    <property type="molecule type" value="Genomic_DNA"/>
</dbReference>
<dbReference type="Gene3D" id="2.160.10.10">
    <property type="entry name" value="Hexapeptide repeat proteins"/>
    <property type="match status" value="1"/>
</dbReference>
<dbReference type="PANTHER" id="PTHR42811">
    <property type="entry name" value="SERINE ACETYLTRANSFERASE"/>
    <property type="match status" value="1"/>
</dbReference>
<dbReference type="RefSeq" id="WP_114753074.1">
    <property type="nucleotide sequence ID" value="NZ_QQBA01000001.1"/>
</dbReference>
<evidence type="ECO:0000256" key="2">
    <source>
        <dbReference type="ARBA" id="ARBA00023315"/>
    </source>
</evidence>
<reference evidence="6 8" key="1">
    <citation type="journal article" date="2015" name="Stand. Genomic Sci.">
        <title>Genomic Encyclopedia of Bacterial and Archaeal Type Strains, Phase III: the genomes of soil and plant-associated and newly described type strains.</title>
        <authorList>
            <person name="Whitman W.B."/>
            <person name="Woyke T."/>
            <person name="Klenk H.P."/>
            <person name="Zhou Y."/>
            <person name="Lilburn T.G."/>
            <person name="Beck B.J."/>
            <person name="De Vos P."/>
            <person name="Vandamme P."/>
            <person name="Eisen J.A."/>
            <person name="Garrity G."/>
            <person name="Hugenholtz P."/>
            <person name="Kyrpides N.C."/>
        </authorList>
    </citation>
    <scope>NUCLEOTIDE SEQUENCE [LARGE SCALE GENOMIC DNA]</scope>
    <source>
        <strain evidence="6 8">CGMCC 1.5380</strain>
    </source>
</reference>
<dbReference type="GO" id="GO:0006535">
    <property type="term" value="P:cysteine biosynthetic process from serine"/>
    <property type="evidence" value="ECO:0007669"/>
    <property type="project" value="InterPro"/>
</dbReference>
<accession>A0A562Q5X3</accession>
<keyword evidence="1 3" id="KW-0808">Transferase</keyword>
<dbReference type="GO" id="GO:0009001">
    <property type="term" value="F:serine O-acetyltransferase activity"/>
    <property type="evidence" value="ECO:0007669"/>
    <property type="project" value="UniProtKB-EC"/>
</dbReference>
<sequence length="181" mass="20024">MRNVIYDDLYRYEGKKSLTLLARYVFFTASFRYIYLYRKAKLASNSISKLFWGVLLRKCMLQTGIQIPSKTNIGRGFRIVHFGHIVINPAAIIGENFNISHGVTIGHSEGRMWGSPTIGNNVVVQTNAVIVGKINIGNDVLIAPNAFVNFDVPDGSIVIGNPGKIIKSDKASAKYIVFSVT</sequence>
<dbReference type="SUPFAM" id="SSF51161">
    <property type="entry name" value="Trimeric LpxA-like enzymes"/>
    <property type="match status" value="1"/>
</dbReference>
<evidence type="ECO:0000256" key="1">
    <source>
        <dbReference type="ARBA" id="ARBA00022679"/>
    </source>
</evidence>
<evidence type="ECO:0000256" key="4">
    <source>
        <dbReference type="SAM" id="Phobius"/>
    </source>
</evidence>